<comment type="caution">
    <text evidence="1">The sequence shown here is derived from an EMBL/GenBank/DDBJ whole genome shotgun (WGS) entry which is preliminary data.</text>
</comment>
<organism evidence="1 2">
    <name type="scientific">Ralstonia flaminis</name>
    <dbReference type="NCBI Taxonomy" id="3058597"/>
    <lineage>
        <taxon>Bacteria</taxon>
        <taxon>Pseudomonadati</taxon>
        <taxon>Pseudomonadota</taxon>
        <taxon>Betaproteobacteria</taxon>
        <taxon>Burkholderiales</taxon>
        <taxon>Burkholderiaceae</taxon>
        <taxon>Ralstonia</taxon>
    </lineage>
</organism>
<reference evidence="1 2" key="1">
    <citation type="submission" date="2023-07" db="EMBL/GenBank/DDBJ databases">
        <authorList>
            <person name="Peeters C."/>
        </authorList>
    </citation>
    <scope>NUCLEOTIDE SEQUENCE [LARGE SCALE GENOMIC DNA]</scope>
    <source>
        <strain evidence="1 2">LMG 18101</strain>
    </source>
</reference>
<evidence type="ECO:0000313" key="2">
    <source>
        <dbReference type="Proteomes" id="UP001189757"/>
    </source>
</evidence>
<dbReference type="EMBL" id="CATZLL010000008">
    <property type="protein sequence ID" value="CAJ0816189.1"/>
    <property type="molecule type" value="Genomic_DNA"/>
</dbReference>
<proteinExistence type="predicted"/>
<protein>
    <submittedName>
        <fullName evidence="1">Uncharacterized protein</fullName>
    </submittedName>
</protein>
<name>A0ABN9JL85_9RALS</name>
<dbReference type="InterPro" id="IPR025688">
    <property type="entry name" value="PGDYG_prot"/>
</dbReference>
<keyword evidence="2" id="KW-1185">Reference proteome</keyword>
<gene>
    <name evidence="1" type="ORF">LMG18101_02841</name>
</gene>
<sequence>MPLLVNTDLRNDPAAAPFRTRPVVLTVRFAKSDGVIQTLEGPVHYQAGDALMTGPKGEHWPIARARFDATYIPAAEGHAPGTDGSFAKRVREVLARRHASAFQVSIASGQTLSGQPGDWQVQYGPGDQAIVAADVFDTLYEPARNC</sequence>
<dbReference type="Pfam" id="PF14083">
    <property type="entry name" value="PGDYG"/>
    <property type="match status" value="1"/>
</dbReference>
<evidence type="ECO:0000313" key="1">
    <source>
        <dbReference type="EMBL" id="CAJ0816189.1"/>
    </source>
</evidence>
<accession>A0ABN9JL85</accession>
<dbReference type="Proteomes" id="UP001189757">
    <property type="component" value="Unassembled WGS sequence"/>
</dbReference>